<name>A0ABN9VRH8_9DINO</name>
<protein>
    <submittedName>
        <fullName evidence="2">Uncharacterized protein</fullName>
    </submittedName>
</protein>
<evidence type="ECO:0000256" key="1">
    <source>
        <dbReference type="SAM" id="MobiDB-lite"/>
    </source>
</evidence>
<feature type="region of interest" description="Disordered" evidence="1">
    <location>
        <begin position="47"/>
        <end position="67"/>
    </location>
</feature>
<keyword evidence="3" id="KW-1185">Reference proteome</keyword>
<evidence type="ECO:0000313" key="2">
    <source>
        <dbReference type="EMBL" id="CAK0874787.1"/>
    </source>
</evidence>
<feature type="region of interest" description="Disordered" evidence="1">
    <location>
        <begin position="85"/>
        <end position="131"/>
    </location>
</feature>
<dbReference type="Proteomes" id="UP001189429">
    <property type="component" value="Unassembled WGS sequence"/>
</dbReference>
<sequence>MAPSLVSLIMGRQQGELIRLHDQKLGNTGSEPIALWSSRDALELHRSLSRRPRGKQGGGTWRARLRGRRRSGSVVPVGLTDAVVPGPPAEAPLPQALRGPWAPAAPRTATEASRARLEAAGPPEGSPFQRTSALVGDDEWAPLLIASFFSPIEGVEGECRQQELEQRKAALLSLLPRAERGARGK</sequence>
<reference evidence="2" key="1">
    <citation type="submission" date="2023-10" db="EMBL/GenBank/DDBJ databases">
        <authorList>
            <person name="Chen Y."/>
            <person name="Shah S."/>
            <person name="Dougan E. K."/>
            <person name="Thang M."/>
            <person name="Chan C."/>
        </authorList>
    </citation>
    <scope>NUCLEOTIDE SEQUENCE [LARGE SCALE GENOMIC DNA]</scope>
</reference>
<gene>
    <name evidence="2" type="ORF">PCOR1329_LOCUS59593</name>
</gene>
<comment type="caution">
    <text evidence="2">The sequence shown here is derived from an EMBL/GenBank/DDBJ whole genome shotgun (WGS) entry which is preliminary data.</text>
</comment>
<dbReference type="EMBL" id="CAUYUJ010017434">
    <property type="protein sequence ID" value="CAK0874787.1"/>
    <property type="molecule type" value="Genomic_DNA"/>
</dbReference>
<proteinExistence type="predicted"/>
<organism evidence="2 3">
    <name type="scientific">Prorocentrum cordatum</name>
    <dbReference type="NCBI Taxonomy" id="2364126"/>
    <lineage>
        <taxon>Eukaryota</taxon>
        <taxon>Sar</taxon>
        <taxon>Alveolata</taxon>
        <taxon>Dinophyceae</taxon>
        <taxon>Prorocentrales</taxon>
        <taxon>Prorocentraceae</taxon>
        <taxon>Prorocentrum</taxon>
    </lineage>
</organism>
<evidence type="ECO:0000313" key="3">
    <source>
        <dbReference type="Proteomes" id="UP001189429"/>
    </source>
</evidence>
<accession>A0ABN9VRH8</accession>